<dbReference type="InterPro" id="IPR036388">
    <property type="entry name" value="WH-like_DNA-bd_sf"/>
</dbReference>
<keyword evidence="3" id="KW-1185">Reference proteome</keyword>
<organism evidence="2 3">
    <name type="scientific">Desulforamulus aeronauticus DSM 10349</name>
    <dbReference type="NCBI Taxonomy" id="1121421"/>
    <lineage>
        <taxon>Bacteria</taxon>
        <taxon>Bacillati</taxon>
        <taxon>Bacillota</taxon>
        <taxon>Clostridia</taxon>
        <taxon>Eubacteriales</taxon>
        <taxon>Peptococcaceae</taxon>
        <taxon>Desulforamulus</taxon>
    </lineage>
</organism>
<evidence type="ECO:0000313" key="3">
    <source>
        <dbReference type="Proteomes" id="UP000183997"/>
    </source>
</evidence>
<dbReference type="Pfam" id="PF03551">
    <property type="entry name" value="PadR"/>
    <property type="match status" value="1"/>
</dbReference>
<sequence length="125" mass="14691">MQEEQQNPAYVYITGRIDKMLVPTLLYQLAQKPAHGYELIQKINESGFSEIEADPATIYRNLRRMEEDGLVISHWETEHTGPARRSYQLSTEGHQALDYCVQLISEKVEKMQAFLEEYRREVKDR</sequence>
<dbReference type="SUPFAM" id="SSF46785">
    <property type="entry name" value="Winged helix' DNA-binding domain"/>
    <property type="match status" value="1"/>
</dbReference>
<dbReference type="STRING" id="1121421.SAMN02745123_01300"/>
<dbReference type="Proteomes" id="UP000183997">
    <property type="component" value="Unassembled WGS sequence"/>
</dbReference>
<name>A0A1M6R580_9FIRM</name>
<evidence type="ECO:0000259" key="1">
    <source>
        <dbReference type="Pfam" id="PF03551"/>
    </source>
</evidence>
<feature type="domain" description="Transcription regulator PadR N-terminal" evidence="1">
    <location>
        <begin position="25"/>
        <end position="97"/>
    </location>
</feature>
<dbReference type="InterPro" id="IPR052509">
    <property type="entry name" value="Metal_resp_DNA-bind_regulator"/>
</dbReference>
<protein>
    <submittedName>
        <fullName evidence="2">Poly-beta-hydroxybutyrate-responsive repressor</fullName>
    </submittedName>
</protein>
<dbReference type="PANTHER" id="PTHR33169">
    <property type="entry name" value="PADR-FAMILY TRANSCRIPTIONAL REGULATOR"/>
    <property type="match status" value="1"/>
</dbReference>
<gene>
    <name evidence="2" type="ORF">SAMN02745123_01300</name>
</gene>
<dbReference type="PANTHER" id="PTHR33169:SF14">
    <property type="entry name" value="TRANSCRIPTIONAL REGULATOR RV3488"/>
    <property type="match status" value="1"/>
</dbReference>
<dbReference type="InterPro" id="IPR036390">
    <property type="entry name" value="WH_DNA-bd_sf"/>
</dbReference>
<accession>A0A1M6R580</accession>
<dbReference type="InterPro" id="IPR005149">
    <property type="entry name" value="Tscrpt_reg_PadR_N"/>
</dbReference>
<reference evidence="3" key="1">
    <citation type="submission" date="2016-11" db="EMBL/GenBank/DDBJ databases">
        <authorList>
            <person name="Varghese N."/>
            <person name="Submissions S."/>
        </authorList>
    </citation>
    <scope>NUCLEOTIDE SEQUENCE [LARGE SCALE GENOMIC DNA]</scope>
    <source>
        <strain evidence="3">DSM 10349</strain>
    </source>
</reference>
<evidence type="ECO:0000313" key="2">
    <source>
        <dbReference type="EMBL" id="SHK27508.1"/>
    </source>
</evidence>
<dbReference type="RefSeq" id="WP_072912087.1">
    <property type="nucleotide sequence ID" value="NZ_FRAR01000010.1"/>
</dbReference>
<dbReference type="AlphaFoldDB" id="A0A1M6R580"/>
<proteinExistence type="predicted"/>
<dbReference type="EMBL" id="FRAR01000010">
    <property type="protein sequence ID" value="SHK27508.1"/>
    <property type="molecule type" value="Genomic_DNA"/>
</dbReference>
<dbReference type="Gene3D" id="1.10.10.10">
    <property type="entry name" value="Winged helix-like DNA-binding domain superfamily/Winged helix DNA-binding domain"/>
    <property type="match status" value="1"/>
</dbReference>
<dbReference type="OrthoDB" id="9808017at2"/>